<keyword evidence="4 7" id="KW-0472">Membrane</keyword>
<comment type="caution">
    <text evidence="9">The sequence shown here is derived from an EMBL/GenBank/DDBJ whole genome shotgun (WGS) entry which is preliminary data.</text>
</comment>
<evidence type="ECO:0000256" key="3">
    <source>
        <dbReference type="ARBA" id="ARBA00022989"/>
    </source>
</evidence>
<keyword evidence="2 7" id="KW-0812">Transmembrane</keyword>
<evidence type="ECO:0000256" key="2">
    <source>
        <dbReference type="ARBA" id="ARBA00022692"/>
    </source>
</evidence>
<evidence type="ECO:0000256" key="6">
    <source>
        <dbReference type="SAM" id="MobiDB-lite"/>
    </source>
</evidence>
<feature type="transmembrane region" description="Helical" evidence="7">
    <location>
        <begin position="102"/>
        <end position="120"/>
    </location>
</feature>
<keyword evidence="3 7" id="KW-1133">Transmembrane helix</keyword>
<organism evidence="9 10">
    <name type="scientific">Apiospora marii</name>
    <dbReference type="NCBI Taxonomy" id="335849"/>
    <lineage>
        <taxon>Eukaryota</taxon>
        <taxon>Fungi</taxon>
        <taxon>Dikarya</taxon>
        <taxon>Ascomycota</taxon>
        <taxon>Pezizomycotina</taxon>
        <taxon>Sordariomycetes</taxon>
        <taxon>Xylariomycetidae</taxon>
        <taxon>Amphisphaeriales</taxon>
        <taxon>Apiosporaceae</taxon>
        <taxon>Apiospora</taxon>
    </lineage>
</organism>
<evidence type="ECO:0000256" key="5">
    <source>
        <dbReference type="ARBA" id="ARBA00038359"/>
    </source>
</evidence>
<dbReference type="InterPro" id="IPR049326">
    <property type="entry name" value="Rhodopsin_dom_fungi"/>
</dbReference>
<reference evidence="9 10" key="1">
    <citation type="submission" date="2023-01" db="EMBL/GenBank/DDBJ databases">
        <title>Analysis of 21 Apiospora genomes using comparative genomics revels a genus with tremendous synthesis potential of carbohydrate active enzymes and secondary metabolites.</title>
        <authorList>
            <person name="Sorensen T."/>
        </authorList>
    </citation>
    <scope>NUCLEOTIDE SEQUENCE [LARGE SCALE GENOMIC DNA]</scope>
    <source>
        <strain evidence="9 10">CBS 20057</strain>
    </source>
</reference>
<comment type="subcellular location">
    <subcellularLocation>
        <location evidence="1">Membrane</location>
        <topology evidence="1">Multi-pass membrane protein</topology>
    </subcellularLocation>
</comment>
<dbReference type="InterPro" id="IPR052337">
    <property type="entry name" value="SAT4-like"/>
</dbReference>
<sequence>MPPSAVVGAIPPPPGVTPNLQHPEDVIATVNMATQISSICLMTPFIALRMYAKGWVAPPFLLDDWACLVAWKQVGYFGGGHHVWDLSPETYEGFLKALYADSLVYGFSAWFTKFALLLVIGRVFETFKVTRIISWVLIVLLGLFYIAGFIVKAQVRHPVDSYWNLKKPGTNSVSQRAVFVADTVMSTISDLAVLILPIPAVISLKLSLWKKLKIWSMLGLGGVATMAGIVRLIFVVQFQKSADQSVSFIRFNMFATAELTVGVICACLPACGILIARSRNAAAASTGETTLFSSNSRFMSAMKSIKFSLRTKSETTARRTATAATVTMPVTFTNATAATTVVNTRRGGGGTTVLGGANEEEPHPGVNVADMYLGSWRTPPSTSDDNGSSRTMTNNYMTYTNNDNTPVRTTNMDASTEMDTDVERGGS</sequence>
<evidence type="ECO:0000256" key="7">
    <source>
        <dbReference type="SAM" id="Phobius"/>
    </source>
</evidence>
<feature type="transmembrane region" description="Helical" evidence="7">
    <location>
        <begin position="177"/>
        <end position="202"/>
    </location>
</feature>
<feature type="transmembrane region" description="Helical" evidence="7">
    <location>
        <begin position="132"/>
        <end position="151"/>
    </location>
</feature>
<feature type="transmembrane region" description="Helical" evidence="7">
    <location>
        <begin position="254"/>
        <end position="276"/>
    </location>
</feature>
<proteinExistence type="inferred from homology"/>
<name>A0ABR1RQD9_9PEZI</name>
<comment type="similarity">
    <text evidence="5">Belongs to the SAT4 family.</text>
</comment>
<gene>
    <name evidence="9" type="ORF">PG991_008262</name>
</gene>
<evidence type="ECO:0000259" key="8">
    <source>
        <dbReference type="Pfam" id="PF20684"/>
    </source>
</evidence>
<dbReference type="Proteomes" id="UP001396898">
    <property type="component" value="Unassembled WGS sequence"/>
</dbReference>
<feature type="region of interest" description="Disordered" evidence="6">
    <location>
        <begin position="396"/>
        <end position="427"/>
    </location>
</feature>
<dbReference type="PANTHER" id="PTHR33048:SF108">
    <property type="entry name" value="INTEGRAL MEMBRANE PROTEIN"/>
    <property type="match status" value="1"/>
</dbReference>
<protein>
    <recommendedName>
        <fullName evidence="8">Rhodopsin domain-containing protein</fullName>
    </recommendedName>
</protein>
<feature type="transmembrane region" description="Helical" evidence="7">
    <location>
        <begin position="214"/>
        <end position="234"/>
    </location>
</feature>
<dbReference type="PANTHER" id="PTHR33048">
    <property type="entry name" value="PTH11-LIKE INTEGRAL MEMBRANE PROTEIN (AFU_ORTHOLOGUE AFUA_5G11245)"/>
    <property type="match status" value="1"/>
</dbReference>
<evidence type="ECO:0000256" key="1">
    <source>
        <dbReference type="ARBA" id="ARBA00004141"/>
    </source>
</evidence>
<feature type="domain" description="Rhodopsin" evidence="8">
    <location>
        <begin position="48"/>
        <end position="276"/>
    </location>
</feature>
<evidence type="ECO:0000313" key="10">
    <source>
        <dbReference type="Proteomes" id="UP001396898"/>
    </source>
</evidence>
<dbReference type="EMBL" id="JAQQWI010000011">
    <property type="protein sequence ID" value="KAK8017186.1"/>
    <property type="molecule type" value="Genomic_DNA"/>
</dbReference>
<dbReference type="Pfam" id="PF20684">
    <property type="entry name" value="Fung_rhodopsin"/>
    <property type="match status" value="1"/>
</dbReference>
<accession>A0ABR1RQD9</accession>
<evidence type="ECO:0000313" key="9">
    <source>
        <dbReference type="EMBL" id="KAK8017186.1"/>
    </source>
</evidence>
<evidence type="ECO:0000256" key="4">
    <source>
        <dbReference type="ARBA" id="ARBA00023136"/>
    </source>
</evidence>
<feature type="compositionally biased region" description="Low complexity" evidence="6">
    <location>
        <begin position="396"/>
        <end position="405"/>
    </location>
</feature>
<keyword evidence="10" id="KW-1185">Reference proteome</keyword>